<accession>A0AAN7UCV7</accession>
<dbReference type="Proteomes" id="UP001305414">
    <property type="component" value="Unassembled WGS sequence"/>
</dbReference>
<protein>
    <submittedName>
        <fullName evidence="2">Uncharacterized protein</fullName>
    </submittedName>
</protein>
<keyword evidence="3" id="KW-1185">Reference proteome</keyword>
<evidence type="ECO:0000313" key="2">
    <source>
        <dbReference type="EMBL" id="KAK5626604.1"/>
    </source>
</evidence>
<comment type="caution">
    <text evidence="2">The sequence shown here is derived from an EMBL/GenBank/DDBJ whole genome shotgun (WGS) entry which is preliminary data.</text>
</comment>
<name>A0AAN7UCV7_9PEZI</name>
<evidence type="ECO:0000313" key="3">
    <source>
        <dbReference type="Proteomes" id="UP001305414"/>
    </source>
</evidence>
<keyword evidence="1" id="KW-1133">Transmembrane helix</keyword>
<proteinExistence type="predicted"/>
<keyword evidence="1" id="KW-0472">Membrane</keyword>
<evidence type="ECO:0000256" key="1">
    <source>
        <dbReference type="SAM" id="Phobius"/>
    </source>
</evidence>
<dbReference type="EMBL" id="JAWHQM010000003">
    <property type="protein sequence ID" value="KAK5626604.1"/>
    <property type="molecule type" value="Genomic_DNA"/>
</dbReference>
<organism evidence="2 3">
    <name type="scientific">Xylaria bambusicola</name>
    <dbReference type="NCBI Taxonomy" id="326684"/>
    <lineage>
        <taxon>Eukaryota</taxon>
        <taxon>Fungi</taxon>
        <taxon>Dikarya</taxon>
        <taxon>Ascomycota</taxon>
        <taxon>Pezizomycotina</taxon>
        <taxon>Sordariomycetes</taxon>
        <taxon>Xylariomycetidae</taxon>
        <taxon>Xylariales</taxon>
        <taxon>Xylariaceae</taxon>
        <taxon>Xylaria</taxon>
    </lineage>
</organism>
<sequence length="91" mass="9997">MHYYETPGHNIAAAVVLSVADIIAVSLRFWVRRKQSQPLKADDWLMIPALVGAWPLRALRCITGGLLILPSSQFLTVGIAIAILYGVSQRP</sequence>
<feature type="transmembrane region" description="Helical" evidence="1">
    <location>
        <begin position="12"/>
        <end position="31"/>
    </location>
</feature>
<dbReference type="AlphaFoldDB" id="A0AAN7UCV7"/>
<gene>
    <name evidence="2" type="ORF">RRF57_002319</name>
</gene>
<keyword evidence="1" id="KW-0812">Transmembrane</keyword>
<feature type="transmembrane region" description="Helical" evidence="1">
    <location>
        <begin position="66"/>
        <end position="87"/>
    </location>
</feature>
<reference evidence="2 3" key="1">
    <citation type="submission" date="2023-10" db="EMBL/GenBank/DDBJ databases">
        <title>Draft genome sequence of Xylaria bambusicola isolate GMP-LS, the root and basal stem rot pathogen of sugarcane in Indonesia.</title>
        <authorList>
            <person name="Selvaraj P."/>
            <person name="Muralishankar V."/>
            <person name="Muruganantham S."/>
            <person name="Sp S."/>
            <person name="Haryani S."/>
            <person name="Lau K.J.X."/>
            <person name="Naqvi N.I."/>
        </authorList>
    </citation>
    <scope>NUCLEOTIDE SEQUENCE [LARGE SCALE GENOMIC DNA]</scope>
    <source>
        <strain evidence="2">GMP-LS</strain>
    </source>
</reference>